<gene>
    <name evidence="5" type="ORF">CSCA_3805</name>
</gene>
<dbReference type="HOGENOM" id="CLU_039592_2_2_9"/>
<evidence type="ECO:0000259" key="4">
    <source>
        <dbReference type="Pfam" id="PF08545"/>
    </source>
</evidence>
<protein>
    <submittedName>
        <fullName evidence="5">Beta-ketoacyl-acyl-carrier-protein synthase I</fullName>
    </submittedName>
</protein>
<evidence type="ECO:0000256" key="1">
    <source>
        <dbReference type="ARBA" id="ARBA00022679"/>
    </source>
</evidence>
<feature type="domain" description="Beta-ketoacyl-[acyl-carrier-protein] synthase III C-terminal" evidence="3">
    <location>
        <begin position="240"/>
        <end position="324"/>
    </location>
</feature>
<keyword evidence="2" id="KW-0012">Acyltransferase</keyword>
<dbReference type="GO" id="GO:0006633">
    <property type="term" value="P:fatty acid biosynthetic process"/>
    <property type="evidence" value="ECO:0007669"/>
    <property type="project" value="InterPro"/>
</dbReference>
<proteinExistence type="predicted"/>
<sequence length="328" mass="36987">MGVKLSYIDVCHGSKVVSNNFYIEHFRRQDKDIKHLLEDVMGRDKRYMLNDDESVLQLVIKAGKSVLKKANLEGKDIDAIIYSSILPEYISPATSIFIHKELNMSPNVMCLDVNANCAGMAIAFENMSNYLMSSKHAKKALIIGCDDDNAIIDPNNELCYGNYGYAACAMVLEKVDEDCGLIDNQYYVNTDIVDKVLYPSHGFSNFLKSKNLDELYLKWLPFSVENLISNAVDIMEKMIKQNGITKDDISMFCFSQLAVKNIYKIRQAMGISEEKSLYIGNKYGYTGTSSPFIALYEAIEKGKVKRGDYVMIWTFAAGSQGIVILLKY</sequence>
<dbReference type="GO" id="GO:0004315">
    <property type="term" value="F:3-oxoacyl-[acyl-carrier-protein] synthase activity"/>
    <property type="evidence" value="ECO:0007669"/>
    <property type="project" value="InterPro"/>
</dbReference>
<keyword evidence="1" id="KW-0808">Transferase</keyword>
<evidence type="ECO:0000259" key="3">
    <source>
        <dbReference type="Pfam" id="PF08541"/>
    </source>
</evidence>
<reference evidence="5 6" key="1">
    <citation type="journal article" date="2015" name="J. Biotechnol.">
        <title>Complete genome sequence of a malodorant-producing acetogen, Clostridium scatologenes ATCC 25775(T).</title>
        <authorList>
            <person name="Zhu Z."/>
            <person name="Guo T."/>
            <person name="Zheng H."/>
            <person name="Song T."/>
            <person name="Ouyang P."/>
            <person name="Xie J."/>
        </authorList>
    </citation>
    <scope>NUCLEOTIDE SEQUENCE [LARGE SCALE GENOMIC DNA]</scope>
    <source>
        <strain evidence="5 6">ATCC 25775</strain>
    </source>
</reference>
<dbReference type="Pfam" id="PF08545">
    <property type="entry name" value="ACP_syn_III"/>
    <property type="match status" value="1"/>
</dbReference>
<name>A0A0E3K334_CLOSL</name>
<dbReference type="STRING" id="1548.CSCA_3805"/>
<evidence type="ECO:0000313" key="6">
    <source>
        <dbReference type="Proteomes" id="UP000033115"/>
    </source>
</evidence>
<dbReference type="PANTHER" id="PTHR34069">
    <property type="entry name" value="3-OXOACYL-[ACYL-CARRIER-PROTEIN] SYNTHASE 3"/>
    <property type="match status" value="1"/>
</dbReference>
<dbReference type="Pfam" id="PF08541">
    <property type="entry name" value="ACP_syn_III_C"/>
    <property type="match status" value="1"/>
</dbReference>
<dbReference type="PANTHER" id="PTHR34069:SF2">
    <property type="entry name" value="BETA-KETOACYL-[ACYL-CARRIER-PROTEIN] SYNTHASE III"/>
    <property type="match status" value="1"/>
</dbReference>
<evidence type="ECO:0000256" key="2">
    <source>
        <dbReference type="ARBA" id="ARBA00023315"/>
    </source>
</evidence>
<dbReference type="InterPro" id="IPR013751">
    <property type="entry name" value="ACP_syn_III_N"/>
</dbReference>
<keyword evidence="6" id="KW-1185">Reference proteome</keyword>
<dbReference type="EMBL" id="CP009933">
    <property type="protein sequence ID" value="AKA70930.1"/>
    <property type="molecule type" value="Genomic_DNA"/>
</dbReference>
<dbReference type="SUPFAM" id="SSF53901">
    <property type="entry name" value="Thiolase-like"/>
    <property type="match status" value="1"/>
</dbReference>
<organism evidence="5 6">
    <name type="scientific">Clostridium scatologenes</name>
    <dbReference type="NCBI Taxonomy" id="1548"/>
    <lineage>
        <taxon>Bacteria</taxon>
        <taxon>Bacillati</taxon>
        <taxon>Bacillota</taxon>
        <taxon>Clostridia</taxon>
        <taxon>Eubacteriales</taxon>
        <taxon>Clostridiaceae</taxon>
        <taxon>Clostridium</taxon>
    </lineage>
</organism>
<dbReference type="AlphaFoldDB" id="A0A0E3K334"/>
<dbReference type="RefSeq" id="WP_029159106.1">
    <property type="nucleotide sequence ID" value="NZ_CP009933.1"/>
</dbReference>
<dbReference type="KEGG" id="csq:CSCA_3805"/>
<dbReference type="GO" id="GO:0044550">
    <property type="term" value="P:secondary metabolite biosynthetic process"/>
    <property type="evidence" value="ECO:0007669"/>
    <property type="project" value="TreeGrafter"/>
</dbReference>
<dbReference type="InterPro" id="IPR013747">
    <property type="entry name" value="ACP_syn_III_C"/>
</dbReference>
<feature type="domain" description="Beta-ketoacyl-[acyl-carrier-protein] synthase III N-terminal" evidence="4">
    <location>
        <begin position="111"/>
        <end position="183"/>
    </location>
</feature>
<dbReference type="InterPro" id="IPR016039">
    <property type="entry name" value="Thiolase-like"/>
</dbReference>
<dbReference type="Gene3D" id="3.40.47.10">
    <property type="match status" value="1"/>
</dbReference>
<dbReference type="Proteomes" id="UP000033115">
    <property type="component" value="Chromosome"/>
</dbReference>
<evidence type="ECO:0000313" key="5">
    <source>
        <dbReference type="EMBL" id="AKA70930.1"/>
    </source>
</evidence>
<accession>A0A0E3K334</accession>